<dbReference type="PANTHER" id="PTHR34002">
    <property type="entry name" value="BLR1656 PROTEIN"/>
    <property type="match status" value="1"/>
</dbReference>
<dbReference type="EMBL" id="JAPEVG010000578">
    <property type="protein sequence ID" value="KAJ8457289.1"/>
    <property type="molecule type" value="Genomic_DNA"/>
</dbReference>
<dbReference type="InterPro" id="IPR013320">
    <property type="entry name" value="ConA-like_dom_sf"/>
</dbReference>
<dbReference type="PANTHER" id="PTHR34002:SF9">
    <property type="entry name" value="XYLOGLUCAN-SPECIFIC ENDO-BETA-1,4-GLUCANASE A"/>
    <property type="match status" value="1"/>
</dbReference>
<keyword evidence="2" id="KW-0624">Polysaccharide degradation</keyword>
<protein>
    <submittedName>
        <fullName evidence="5">Uncharacterized protein</fullName>
    </submittedName>
</protein>
<feature type="chain" id="PRO_5042442064" evidence="3">
    <location>
        <begin position="19"/>
        <end position="243"/>
    </location>
</feature>
<dbReference type="GO" id="GO:0008810">
    <property type="term" value="F:cellulase activity"/>
    <property type="evidence" value="ECO:0007669"/>
    <property type="project" value="InterPro"/>
</dbReference>
<gene>
    <name evidence="4" type="ORF">ONZ51_g11627</name>
    <name evidence="5" type="ORF">ONZ51_g9739</name>
</gene>
<feature type="signal peptide" evidence="3">
    <location>
        <begin position="1"/>
        <end position="18"/>
    </location>
</feature>
<dbReference type="EMBL" id="JAPEVG010000345">
    <property type="protein sequence ID" value="KAJ8468295.1"/>
    <property type="molecule type" value="Genomic_DNA"/>
</dbReference>
<evidence type="ECO:0000256" key="2">
    <source>
        <dbReference type="RuleBase" id="RU361163"/>
    </source>
</evidence>
<dbReference type="InterPro" id="IPR002594">
    <property type="entry name" value="GH12"/>
</dbReference>
<name>A0AAD7TKT8_9APHY</name>
<dbReference type="AlphaFoldDB" id="A0AAD7TKT8"/>
<reference evidence="5" key="1">
    <citation type="submission" date="2022-11" db="EMBL/GenBank/DDBJ databases">
        <title>Genome Sequence of Cubamyces cubensis.</title>
        <authorList>
            <person name="Buettner E."/>
        </authorList>
    </citation>
    <scope>NUCLEOTIDE SEQUENCE</scope>
    <source>
        <strain evidence="5">MPL-01</strain>
    </source>
</reference>
<keyword evidence="2" id="KW-0119">Carbohydrate metabolism</keyword>
<evidence type="ECO:0000256" key="3">
    <source>
        <dbReference type="SAM" id="SignalP"/>
    </source>
</evidence>
<keyword evidence="2" id="KW-0378">Hydrolase</keyword>
<dbReference type="Gene3D" id="2.60.120.180">
    <property type="match status" value="1"/>
</dbReference>
<dbReference type="InterPro" id="IPR013319">
    <property type="entry name" value="GH11/12"/>
</dbReference>
<evidence type="ECO:0000313" key="6">
    <source>
        <dbReference type="Proteomes" id="UP001215151"/>
    </source>
</evidence>
<comment type="similarity">
    <text evidence="1 2">Belongs to the glycosyl hydrolase 12 (cellulase H) family.</text>
</comment>
<evidence type="ECO:0000313" key="5">
    <source>
        <dbReference type="EMBL" id="KAJ8468295.1"/>
    </source>
</evidence>
<dbReference type="Pfam" id="PF01670">
    <property type="entry name" value="Glyco_hydro_12"/>
    <property type="match status" value="1"/>
</dbReference>
<accession>A0AAD7TKT8</accession>
<sequence length="243" mass="26099">MRFSTLTALVAVAASATAQTISGQYDCEPAGAYTLCQNLWGKSAGVGGQNSTLLSTSGNTVSWRTVWQWQNNPNNVKSYANVEHNTAKGVQLSKLTSAPTAWQWVYETESNPIRADVSYDIWTGTTPNGQPASSASSFEIMIWLSGQGGIQPVGSQIQSGIPLAGHTWNLWRGPNANWQVLSFVSADGDITDFNADLKDFFDFIVQNQGVSSSQFVQAIQTGTEPFTGSASLLTESFSVALNQ</sequence>
<evidence type="ECO:0000256" key="1">
    <source>
        <dbReference type="ARBA" id="ARBA00005519"/>
    </source>
</evidence>
<evidence type="ECO:0000313" key="4">
    <source>
        <dbReference type="EMBL" id="KAJ8457289.1"/>
    </source>
</evidence>
<comment type="caution">
    <text evidence="5">The sequence shown here is derived from an EMBL/GenBank/DDBJ whole genome shotgun (WGS) entry which is preliminary data.</text>
</comment>
<keyword evidence="3" id="KW-0732">Signal</keyword>
<proteinExistence type="inferred from homology"/>
<dbReference type="SUPFAM" id="SSF49899">
    <property type="entry name" value="Concanavalin A-like lectins/glucanases"/>
    <property type="match status" value="1"/>
</dbReference>
<dbReference type="Proteomes" id="UP001215151">
    <property type="component" value="Unassembled WGS sequence"/>
</dbReference>
<keyword evidence="6" id="KW-1185">Reference proteome</keyword>
<keyword evidence="2" id="KW-0326">Glycosidase</keyword>
<organism evidence="5 6">
    <name type="scientific">Trametes cubensis</name>
    <dbReference type="NCBI Taxonomy" id="1111947"/>
    <lineage>
        <taxon>Eukaryota</taxon>
        <taxon>Fungi</taxon>
        <taxon>Dikarya</taxon>
        <taxon>Basidiomycota</taxon>
        <taxon>Agaricomycotina</taxon>
        <taxon>Agaricomycetes</taxon>
        <taxon>Polyporales</taxon>
        <taxon>Polyporaceae</taxon>
        <taxon>Trametes</taxon>
    </lineage>
</organism>
<dbReference type="GO" id="GO:0000272">
    <property type="term" value="P:polysaccharide catabolic process"/>
    <property type="evidence" value="ECO:0007669"/>
    <property type="project" value="UniProtKB-KW"/>
</dbReference>